<protein>
    <submittedName>
        <fullName evidence="2">Uncharacterized protein</fullName>
    </submittedName>
</protein>
<dbReference type="EMBL" id="JAGMWT010000010">
    <property type="protein sequence ID" value="KAH7121104.1"/>
    <property type="molecule type" value="Genomic_DNA"/>
</dbReference>
<reference evidence="2" key="1">
    <citation type="journal article" date="2021" name="Nat. Commun.">
        <title>Genetic determinants of endophytism in the Arabidopsis root mycobiome.</title>
        <authorList>
            <person name="Mesny F."/>
            <person name="Miyauchi S."/>
            <person name="Thiergart T."/>
            <person name="Pickel B."/>
            <person name="Atanasova L."/>
            <person name="Karlsson M."/>
            <person name="Huettel B."/>
            <person name="Barry K.W."/>
            <person name="Haridas S."/>
            <person name="Chen C."/>
            <person name="Bauer D."/>
            <person name="Andreopoulos W."/>
            <person name="Pangilinan J."/>
            <person name="LaButti K."/>
            <person name="Riley R."/>
            <person name="Lipzen A."/>
            <person name="Clum A."/>
            <person name="Drula E."/>
            <person name="Henrissat B."/>
            <person name="Kohler A."/>
            <person name="Grigoriev I.V."/>
            <person name="Martin F.M."/>
            <person name="Hacquard S."/>
        </authorList>
    </citation>
    <scope>NUCLEOTIDE SEQUENCE</scope>
    <source>
        <strain evidence="2">MPI-CAGE-CH-0243</strain>
    </source>
</reference>
<proteinExistence type="predicted"/>
<dbReference type="Proteomes" id="UP000700596">
    <property type="component" value="Unassembled WGS sequence"/>
</dbReference>
<dbReference type="AlphaFoldDB" id="A0A9P9DKX6"/>
<evidence type="ECO:0000256" key="1">
    <source>
        <dbReference type="SAM" id="MobiDB-lite"/>
    </source>
</evidence>
<comment type="caution">
    <text evidence="2">The sequence shown here is derived from an EMBL/GenBank/DDBJ whole genome shotgun (WGS) entry which is preliminary data.</text>
</comment>
<organism evidence="2 3">
    <name type="scientific">Dendryphion nanum</name>
    <dbReference type="NCBI Taxonomy" id="256645"/>
    <lineage>
        <taxon>Eukaryota</taxon>
        <taxon>Fungi</taxon>
        <taxon>Dikarya</taxon>
        <taxon>Ascomycota</taxon>
        <taxon>Pezizomycotina</taxon>
        <taxon>Dothideomycetes</taxon>
        <taxon>Pleosporomycetidae</taxon>
        <taxon>Pleosporales</taxon>
        <taxon>Torulaceae</taxon>
        <taxon>Dendryphion</taxon>
    </lineage>
</organism>
<evidence type="ECO:0000313" key="2">
    <source>
        <dbReference type="EMBL" id="KAH7121104.1"/>
    </source>
</evidence>
<feature type="region of interest" description="Disordered" evidence="1">
    <location>
        <begin position="1"/>
        <end position="77"/>
    </location>
</feature>
<keyword evidence="3" id="KW-1185">Reference proteome</keyword>
<accession>A0A9P9DKX6</accession>
<name>A0A9P9DKX6_9PLEO</name>
<gene>
    <name evidence="2" type="ORF">B0J11DRAFT_533396</name>
</gene>
<sequence length="203" mass="23158">MLATEPQQSLLRRSSSIWRRFSRRDRRSNSPPDHPPPPPSHNKLQKRNLIAHMHRIDAPGVRRPVTKPTPPSRALASDMKTTNFPASAPIHTVSWNVFLTPEQIHHFFMGFRPEQMEDKWFIYSEGPDRTGKLKVHFFRSWTGIKIAELFVVIDTKGEGAGKIVGIKWNGSEETNGMNEEEAKYMISTTCAWVLGVDLEKGKS</sequence>
<feature type="compositionally biased region" description="Low complexity" evidence="1">
    <location>
        <begin position="1"/>
        <end position="19"/>
    </location>
</feature>
<evidence type="ECO:0000313" key="3">
    <source>
        <dbReference type="Proteomes" id="UP000700596"/>
    </source>
</evidence>
<dbReference type="OrthoDB" id="4521980at2759"/>